<dbReference type="AlphaFoldDB" id="A0A927RKW8"/>
<protein>
    <recommendedName>
        <fullName evidence="1">Amidohydrolase-related domain-containing protein</fullName>
    </recommendedName>
</protein>
<accession>A0A927RKW8</accession>
<gene>
    <name evidence="2" type="ORF">HEB94_004021</name>
</gene>
<comment type="caution">
    <text evidence="2">The sequence shown here is derived from an EMBL/GenBank/DDBJ whole genome shotgun (WGS) entry which is preliminary data.</text>
</comment>
<dbReference type="Gene3D" id="3.20.20.140">
    <property type="entry name" value="Metal-dependent hydrolases"/>
    <property type="match status" value="1"/>
</dbReference>
<name>A0A927RKW8_9ACTN</name>
<dbReference type="InterPro" id="IPR032466">
    <property type="entry name" value="Metal_Hydrolase"/>
</dbReference>
<feature type="domain" description="Amidohydrolase-related" evidence="1">
    <location>
        <begin position="8"/>
        <end position="250"/>
    </location>
</feature>
<dbReference type="EMBL" id="JADBEM010000001">
    <property type="protein sequence ID" value="MBE1607173.1"/>
    <property type="molecule type" value="Genomic_DNA"/>
</dbReference>
<evidence type="ECO:0000313" key="2">
    <source>
        <dbReference type="EMBL" id="MBE1607173.1"/>
    </source>
</evidence>
<evidence type="ECO:0000313" key="3">
    <source>
        <dbReference type="Proteomes" id="UP000638648"/>
    </source>
</evidence>
<keyword evidence="3" id="KW-1185">Reference proteome</keyword>
<dbReference type="InterPro" id="IPR006680">
    <property type="entry name" value="Amidohydro-rel"/>
</dbReference>
<dbReference type="GO" id="GO:0016787">
    <property type="term" value="F:hydrolase activity"/>
    <property type="evidence" value="ECO:0007669"/>
    <property type="project" value="InterPro"/>
</dbReference>
<dbReference type="SUPFAM" id="SSF51556">
    <property type="entry name" value="Metallo-dependent hydrolases"/>
    <property type="match status" value="1"/>
</dbReference>
<dbReference type="Proteomes" id="UP000638648">
    <property type="component" value="Unassembled WGS sequence"/>
</dbReference>
<evidence type="ECO:0000259" key="1">
    <source>
        <dbReference type="Pfam" id="PF04909"/>
    </source>
</evidence>
<organism evidence="2 3">
    <name type="scientific">Actinopolymorpha pittospori</name>
    <dbReference type="NCBI Taxonomy" id="648752"/>
    <lineage>
        <taxon>Bacteria</taxon>
        <taxon>Bacillati</taxon>
        <taxon>Actinomycetota</taxon>
        <taxon>Actinomycetes</taxon>
        <taxon>Propionibacteriales</taxon>
        <taxon>Actinopolymorphaceae</taxon>
        <taxon>Actinopolymorpha</taxon>
    </lineage>
</organism>
<sequence length="321" mass="34941">MPTDEGRPLVDAYAHVGLPRFQHIDDYRSVMAADGIDQAVLCLFDSCPDVAGVHTALHRWPDTFRVLGVPLGTDDKEREAGIEAQLDAGFSGIRFADSDVLERPWLLDLVAARGRVGIVCGRPSTPEIAREMLAVLERHPGAHLVGGHFAGAADPRVLTKPGPVADLFAQPRFSVVFSRHGGYPAGVIGEWARALVATCGWERLLWGSEAPVLFWRNETVATALAWVDQLEPTAEERAAFFGGNTRRLYFGEPVHPADLRMPFDAWERARPIPAGVWGSGLPVEQSIAGRLVQSWLRSGAQGTLGEYAQTVLDQALPALEK</sequence>
<reference evidence="2" key="1">
    <citation type="submission" date="2020-10" db="EMBL/GenBank/DDBJ databases">
        <title>Sequencing the genomes of 1000 actinobacteria strains.</title>
        <authorList>
            <person name="Klenk H.-P."/>
        </authorList>
    </citation>
    <scope>NUCLEOTIDE SEQUENCE</scope>
    <source>
        <strain evidence="2">DSM 45354</strain>
    </source>
</reference>
<proteinExistence type="predicted"/>
<dbReference type="Pfam" id="PF04909">
    <property type="entry name" value="Amidohydro_2"/>
    <property type="match status" value="1"/>
</dbReference>
<dbReference type="RefSeq" id="WP_192751165.1">
    <property type="nucleotide sequence ID" value="NZ_BAABJL010000175.1"/>
</dbReference>